<accession>A0ABT7H9F6</accession>
<evidence type="ECO:0008006" key="3">
    <source>
        <dbReference type="Google" id="ProtNLM"/>
    </source>
</evidence>
<sequence length="197" mass="21232">MKLKGMSLAVVFAVAGCGGSGSGDVVQTVESNEAGRTSNTVDGLVCSGTSPGLPGCWVTSCDPARAEFTDLYFRSAVSFAETGEVRHYLQRFDNANCVGPAIRTEQLFSGITFELFPRVIGEDEANVDGRIQFELPENDVSDGLERKSLTPYDITAQGELCYDTDVVRFFSTGWSATYSKDTTATISYSDCLLGQPR</sequence>
<keyword evidence="2" id="KW-1185">Reference proteome</keyword>
<dbReference type="Proteomes" id="UP001223547">
    <property type="component" value="Unassembled WGS sequence"/>
</dbReference>
<dbReference type="EMBL" id="JASSQD010000001">
    <property type="protein sequence ID" value="MDK9556654.1"/>
    <property type="molecule type" value="Genomic_DNA"/>
</dbReference>
<organism evidence="1 2">
    <name type="scientific">Marinobacter albus</name>
    <dbReference type="NCBI Taxonomy" id="3030833"/>
    <lineage>
        <taxon>Bacteria</taxon>
        <taxon>Pseudomonadati</taxon>
        <taxon>Pseudomonadota</taxon>
        <taxon>Gammaproteobacteria</taxon>
        <taxon>Pseudomonadales</taxon>
        <taxon>Marinobacteraceae</taxon>
        <taxon>Marinobacter</taxon>
    </lineage>
</organism>
<name>A0ABT7H9F6_9GAMM</name>
<proteinExistence type="predicted"/>
<gene>
    <name evidence="1" type="ORF">QQF73_03380</name>
</gene>
<dbReference type="RefSeq" id="WP_285367211.1">
    <property type="nucleotide sequence ID" value="NZ_JASSQD010000001.1"/>
</dbReference>
<protein>
    <recommendedName>
        <fullName evidence="3">Lipoprotein</fullName>
    </recommendedName>
</protein>
<dbReference type="PROSITE" id="PS51257">
    <property type="entry name" value="PROKAR_LIPOPROTEIN"/>
    <property type="match status" value="1"/>
</dbReference>
<reference evidence="1 2" key="1">
    <citation type="submission" date="2023-05" db="EMBL/GenBank/DDBJ databases">
        <title>Marinobacter albus sp. nov., a marine bacterium isolated from sand in a coastal intertidal zone of huludao.</title>
        <authorList>
            <person name="Deng T."/>
        </authorList>
    </citation>
    <scope>NUCLEOTIDE SEQUENCE [LARGE SCALE GENOMIC DNA]</scope>
    <source>
        <strain evidence="1 2">M216</strain>
    </source>
</reference>
<evidence type="ECO:0000313" key="1">
    <source>
        <dbReference type="EMBL" id="MDK9556654.1"/>
    </source>
</evidence>
<evidence type="ECO:0000313" key="2">
    <source>
        <dbReference type="Proteomes" id="UP001223547"/>
    </source>
</evidence>
<comment type="caution">
    <text evidence="1">The sequence shown here is derived from an EMBL/GenBank/DDBJ whole genome shotgun (WGS) entry which is preliminary data.</text>
</comment>